<reference evidence="3" key="1">
    <citation type="journal article" date="2013" name="Proc. Natl. Acad. Sci. U.S.A.">
        <title>Genome structure and metabolic features in the red seaweed Chondrus crispus shed light on evolution of the Archaeplastida.</title>
        <authorList>
            <person name="Collen J."/>
            <person name="Porcel B."/>
            <person name="Carre W."/>
            <person name="Ball S.G."/>
            <person name="Chaparro C."/>
            <person name="Tonon T."/>
            <person name="Barbeyron T."/>
            <person name="Michel G."/>
            <person name="Noel B."/>
            <person name="Valentin K."/>
            <person name="Elias M."/>
            <person name="Artiguenave F."/>
            <person name="Arun A."/>
            <person name="Aury J.M."/>
            <person name="Barbosa-Neto J.F."/>
            <person name="Bothwell J.H."/>
            <person name="Bouget F.Y."/>
            <person name="Brillet L."/>
            <person name="Cabello-Hurtado F."/>
            <person name="Capella-Gutierrez S."/>
            <person name="Charrier B."/>
            <person name="Cladiere L."/>
            <person name="Cock J.M."/>
            <person name="Coelho S.M."/>
            <person name="Colleoni C."/>
            <person name="Czjzek M."/>
            <person name="Da Silva C."/>
            <person name="Delage L."/>
            <person name="Denoeud F."/>
            <person name="Deschamps P."/>
            <person name="Dittami S.M."/>
            <person name="Gabaldon T."/>
            <person name="Gachon C.M."/>
            <person name="Groisillier A."/>
            <person name="Herve C."/>
            <person name="Jabbari K."/>
            <person name="Katinka M."/>
            <person name="Kloareg B."/>
            <person name="Kowalczyk N."/>
            <person name="Labadie K."/>
            <person name="Leblanc C."/>
            <person name="Lopez P.J."/>
            <person name="McLachlan D.H."/>
            <person name="Meslet-Cladiere L."/>
            <person name="Moustafa A."/>
            <person name="Nehr Z."/>
            <person name="Nyvall Collen P."/>
            <person name="Panaud O."/>
            <person name="Partensky F."/>
            <person name="Poulain J."/>
            <person name="Rensing S.A."/>
            <person name="Rousvoal S."/>
            <person name="Samson G."/>
            <person name="Symeonidi A."/>
            <person name="Weissenbach J."/>
            <person name="Zambounis A."/>
            <person name="Wincker P."/>
            <person name="Boyen C."/>
        </authorList>
    </citation>
    <scope>NUCLEOTIDE SEQUENCE [LARGE SCALE GENOMIC DNA]</scope>
    <source>
        <strain evidence="3">cv. Stackhouse</strain>
    </source>
</reference>
<dbReference type="SUPFAM" id="SSF53098">
    <property type="entry name" value="Ribonuclease H-like"/>
    <property type="match status" value="1"/>
</dbReference>
<dbReference type="InterPro" id="IPR012337">
    <property type="entry name" value="RNaseH-like_sf"/>
</dbReference>
<dbReference type="PANTHER" id="PTHR15092">
    <property type="entry name" value="POLY A -SPECIFIC RIBONUCLEASE/TARGET OF EGR1, MEMBER 1"/>
    <property type="match status" value="1"/>
</dbReference>
<dbReference type="PROSITE" id="PS00018">
    <property type="entry name" value="EF_HAND_1"/>
    <property type="match status" value="1"/>
</dbReference>
<dbReference type="Pfam" id="PF04857">
    <property type="entry name" value="CAF1"/>
    <property type="match status" value="1"/>
</dbReference>
<accession>R7Q6R5</accession>
<dbReference type="Proteomes" id="UP000012073">
    <property type="component" value="Unassembled WGS sequence"/>
</dbReference>
<gene>
    <name evidence="2" type="ORF">CHC_T00002278001</name>
</gene>
<dbReference type="InterPro" id="IPR018247">
    <property type="entry name" value="EF_Hand_1_Ca_BS"/>
</dbReference>
<dbReference type="GeneID" id="17321003"/>
<evidence type="ECO:0000256" key="1">
    <source>
        <dbReference type="ARBA" id="ARBA00008372"/>
    </source>
</evidence>
<proteinExistence type="inferred from homology"/>
<dbReference type="OrthoDB" id="1432093at2759"/>
<dbReference type="InterPro" id="IPR036397">
    <property type="entry name" value="RNaseH_sf"/>
</dbReference>
<dbReference type="Gene3D" id="3.30.420.10">
    <property type="entry name" value="Ribonuclease H-like superfamily/Ribonuclease H"/>
    <property type="match status" value="1"/>
</dbReference>
<dbReference type="AlphaFoldDB" id="R7Q6R5"/>
<protein>
    <submittedName>
        <fullName evidence="2">Uncharacterized protein</fullName>
    </submittedName>
</protein>
<dbReference type="STRING" id="2769.R7Q6R5"/>
<organism evidence="2 3">
    <name type="scientific">Chondrus crispus</name>
    <name type="common">Carrageen Irish moss</name>
    <name type="synonym">Polymorpha crispa</name>
    <dbReference type="NCBI Taxonomy" id="2769"/>
    <lineage>
        <taxon>Eukaryota</taxon>
        <taxon>Rhodophyta</taxon>
        <taxon>Florideophyceae</taxon>
        <taxon>Rhodymeniophycidae</taxon>
        <taxon>Gigartinales</taxon>
        <taxon>Gigartinaceae</taxon>
        <taxon>Chondrus</taxon>
    </lineage>
</organism>
<keyword evidence="3" id="KW-1185">Reference proteome</keyword>
<evidence type="ECO:0000313" key="3">
    <source>
        <dbReference type="Proteomes" id="UP000012073"/>
    </source>
</evidence>
<dbReference type="RefSeq" id="XP_005713296.1">
    <property type="nucleotide sequence ID" value="XM_005713239.1"/>
</dbReference>
<comment type="similarity">
    <text evidence="1">Belongs to the CAF1 family.</text>
</comment>
<dbReference type="Gramene" id="CDF33493">
    <property type="protein sequence ID" value="CDF33493"/>
    <property type="gene ID" value="CHC_T00002278001"/>
</dbReference>
<dbReference type="InterPro" id="IPR006941">
    <property type="entry name" value="RNase_CAF1"/>
</dbReference>
<dbReference type="KEGG" id="ccp:CHC_T00002278001"/>
<name>R7Q6R5_CHOCR</name>
<dbReference type="GO" id="GO:0000175">
    <property type="term" value="F:3'-5'-RNA exonuclease activity"/>
    <property type="evidence" value="ECO:0007669"/>
    <property type="project" value="TreeGrafter"/>
</dbReference>
<dbReference type="PANTHER" id="PTHR15092:SF22">
    <property type="entry name" value="POLY(A)-SPECIFIC RIBONUCLEASE PNLDC1"/>
    <property type="match status" value="1"/>
</dbReference>
<dbReference type="PhylomeDB" id="R7Q6R5"/>
<dbReference type="GO" id="GO:0003723">
    <property type="term" value="F:RNA binding"/>
    <property type="evidence" value="ECO:0007669"/>
    <property type="project" value="TreeGrafter"/>
</dbReference>
<dbReference type="EMBL" id="HG001647">
    <property type="protein sequence ID" value="CDF33493.1"/>
    <property type="molecule type" value="Genomic_DNA"/>
</dbReference>
<sequence length="514" mass="57891">MHHGFDFSKLFTDGISWVRGEIEANLRRHITSVLEKKYNPTAQSKIAISAESKKVVQFYREAIREWVQTVDKDQTKVMEPGELQTPFIKMFTLPRTPGQRRLVFDLISNEFPRAFASTMATQDRTQLKIELYASAADVAEKRDSAMCKEVEEELSKAVGFRYVIDSLRESKLPIVIHNGLMDISKLLANFVAPLPAHLDEFKKQVSAAFPFLYDTRWMMQHLCDTNEAVRRAINSDNARSMDEVIRTLRRLIAKVEKTVLPEIRTLIPGESVEWRSTHINEAVLSSKGKGTVIKPGVNSESPSGDRFGFGRYALGDEREFSHEAGFDAVETGKLFTMLLQLSKVDCTPGVFDLACDELATFRNRVYLGSCGGFRCINLLTRNQPEENVYLLKGNAVLATGESKEENEAMEDSAPHRRRRRLLLRITAGTGCGVEKSMTVSAARKTTMVVLSRNTNGQTIRHGKRKHIEDTNYTQEVEAVIKNGEDIGVKVIPYADALSGQTATDYKDLKKRRCA</sequence>
<dbReference type="InterPro" id="IPR051181">
    <property type="entry name" value="CAF1_poly(A)_ribonucleases"/>
</dbReference>
<evidence type="ECO:0000313" key="2">
    <source>
        <dbReference type="EMBL" id="CDF33493.1"/>
    </source>
</evidence>